<keyword evidence="1" id="KW-0472">Membrane</keyword>
<proteinExistence type="predicted"/>
<keyword evidence="1" id="KW-0812">Transmembrane</keyword>
<feature type="transmembrane region" description="Helical" evidence="1">
    <location>
        <begin position="142"/>
        <end position="165"/>
    </location>
</feature>
<evidence type="ECO:0000313" key="2">
    <source>
        <dbReference type="EMBL" id="GAW84472.1"/>
    </source>
</evidence>
<organism evidence="2 3">
    <name type="scientific">Plasmodium gonderi</name>
    <dbReference type="NCBI Taxonomy" id="77519"/>
    <lineage>
        <taxon>Eukaryota</taxon>
        <taxon>Sar</taxon>
        <taxon>Alveolata</taxon>
        <taxon>Apicomplexa</taxon>
        <taxon>Aconoidasida</taxon>
        <taxon>Haemosporida</taxon>
        <taxon>Plasmodiidae</taxon>
        <taxon>Plasmodium</taxon>
        <taxon>Plasmodium (Plasmodium)</taxon>
    </lineage>
</organism>
<comment type="caution">
    <text evidence="2">The sequence shown here is derived from an EMBL/GenBank/DDBJ whole genome shotgun (WGS) entry which is preliminary data.</text>
</comment>
<sequence length="206" mass="24474">MVIRVPRTKKQTNGEHNTRINEFYEELISKAKENIFNSPSLSNYLEYNIVDLEIINDLYNVKTLINYIKSSDSTNCNGNIKECAIECAKRYNRLYIICKDKYNPDLYDELENIRNELYFHNIINEYHLSLPEMLSYLERQNIIVPILIPIVITLLFTPHGTYLQYAVKSIRNKFKNTYKVLDTKHSYENYDNNSWKRGYNVLYNSA</sequence>
<name>A0A1Y1JUP6_PLAGO</name>
<accession>A0A1Y1JUP6</accession>
<protein>
    <submittedName>
        <fullName evidence="2">Variable surface protein</fullName>
    </submittedName>
</protein>
<dbReference type="Proteomes" id="UP000195521">
    <property type="component" value="Unassembled WGS sequence"/>
</dbReference>
<dbReference type="RefSeq" id="XP_028547061.1">
    <property type="nucleotide sequence ID" value="XM_028691260.1"/>
</dbReference>
<gene>
    <name evidence="2" type="ORF">PGO_003160</name>
</gene>
<keyword evidence="3" id="KW-1185">Reference proteome</keyword>
<dbReference type="EMBL" id="BDQF01000340">
    <property type="protein sequence ID" value="GAW84472.1"/>
    <property type="molecule type" value="Genomic_DNA"/>
</dbReference>
<dbReference type="GeneID" id="39745280"/>
<reference evidence="3" key="1">
    <citation type="submission" date="2017-04" db="EMBL/GenBank/DDBJ databases">
        <title>Plasmodium gonderi genome.</title>
        <authorList>
            <person name="Arisue N."/>
            <person name="Honma H."/>
            <person name="Kawai S."/>
            <person name="Tougan T."/>
            <person name="Tanabe K."/>
            <person name="Horii T."/>
        </authorList>
    </citation>
    <scope>NUCLEOTIDE SEQUENCE [LARGE SCALE GENOMIC DNA]</scope>
    <source>
        <strain evidence="3">ATCC 30045</strain>
    </source>
</reference>
<keyword evidence="1" id="KW-1133">Transmembrane helix</keyword>
<evidence type="ECO:0000256" key="1">
    <source>
        <dbReference type="SAM" id="Phobius"/>
    </source>
</evidence>
<dbReference type="AlphaFoldDB" id="A0A1Y1JUP6"/>
<evidence type="ECO:0000313" key="3">
    <source>
        <dbReference type="Proteomes" id="UP000195521"/>
    </source>
</evidence>